<evidence type="ECO:0000313" key="2">
    <source>
        <dbReference type="RefSeq" id="XP_019054544.1"/>
    </source>
</evidence>
<proteinExistence type="predicted"/>
<dbReference type="GeneID" id="109115223"/>
<evidence type="ECO:0000313" key="1">
    <source>
        <dbReference type="Proteomes" id="UP000189703"/>
    </source>
</evidence>
<protein>
    <submittedName>
        <fullName evidence="2">Uncharacterized protein LOC109115223</fullName>
    </submittedName>
</protein>
<sequence>MAMGRDRGGAPYPCSCPIVKTLYPILTPSLISSEFKARLTPYWGWGILKFPYLTSMPGKSQQEKTSLAAVFDLTIWRLSLEIDISCGSRLKPHASPRHLSVIPLALPLSLSLSRLSPLSLPLSLSRPSLAQSLSPLSLPLSQSSLSLSLSLSRTRALYRYLSHTHGRISANLSLVVSLSGTSATFNSQASEQVAKAFADIWKAGLGGDPDISFQKGPSELSWTYLPY</sequence>
<name>A0A1U8Q6W5_NELNU</name>
<dbReference type="KEGG" id="nnu:109115223"/>
<keyword evidence="1" id="KW-1185">Reference proteome</keyword>
<dbReference type="AlphaFoldDB" id="A0A1U8Q6W5"/>
<accession>A0A1U8Q6W5</accession>
<gene>
    <name evidence="2" type="primary">LOC109115223</name>
</gene>
<dbReference type="Proteomes" id="UP000189703">
    <property type="component" value="Unplaced"/>
</dbReference>
<dbReference type="InParanoid" id="A0A1U8Q6W5"/>
<organism evidence="1 2">
    <name type="scientific">Nelumbo nucifera</name>
    <name type="common">Sacred lotus</name>
    <dbReference type="NCBI Taxonomy" id="4432"/>
    <lineage>
        <taxon>Eukaryota</taxon>
        <taxon>Viridiplantae</taxon>
        <taxon>Streptophyta</taxon>
        <taxon>Embryophyta</taxon>
        <taxon>Tracheophyta</taxon>
        <taxon>Spermatophyta</taxon>
        <taxon>Magnoliopsida</taxon>
        <taxon>Proteales</taxon>
        <taxon>Nelumbonaceae</taxon>
        <taxon>Nelumbo</taxon>
    </lineage>
</organism>
<reference evidence="2" key="1">
    <citation type="submission" date="2025-08" db="UniProtKB">
        <authorList>
            <consortium name="RefSeq"/>
        </authorList>
    </citation>
    <scope>IDENTIFICATION</scope>
</reference>
<dbReference type="RefSeq" id="XP_019054544.1">
    <property type="nucleotide sequence ID" value="XM_019198999.1"/>
</dbReference>